<feature type="domain" description="HTH LytTR-type" evidence="3">
    <location>
        <begin position="148"/>
        <end position="219"/>
    </location>
</feature>
<dbReference type="InterPro" id="IPR007492">
    <property type="entry name" value="LytTR_DNA-bd_dom"/>
</dbReference>
<dbReference type="PROSITE" id="PS50110">
    <property type="entry name" value="RESPONSE_REGULATORY"/>
    <property type="match status" value="1"/>
</dbReference>
<evidence type="ECO:0000256" key="1">
    <source>
        <dbReference type="PROSITE-ProRule" id="PRU00169"/>
    </source>
</evidence>
<evidence type="ECO:0000259" key="3">
    <source>
        <dbReference type="PROSITE" id="PS50930"/>
    </source>
</evidence>
<feature type="domain" description="Response regulatory" evidence="2">
    <location>
        <begin position="4"/>
        <end position="121"/>
    </location>
</feature>
<dbReference type="InterPro" id="IPR046947">
    <property type="entry name" value="LytR-like"/>
</dbReference>
<proteinExistence type="predicted"/>
<dbReference type="PROSITE" id="PS50930">
    <property type="entry name" value="HTH_LYTTR"/>
    <property type="match status" value="1"/>
</dbReference>
<dbReference type="GO" id="GO:0003677">
    <property type="term" value="F:DNA binding"/>
    <property type="evidence" value="ECO:0007669"/>
    <property type="project" value="InterPro"/>
</dbReference>
<dbReference type="Gene3D" id="3.40.50.2300">
    <property type="match status" value="1"/>
</dbReference>
<dbReference type="PANTHER" id="PTHR37299">
    <property type="entry name" value="TRANSCRIPTIONAL REGULATOR-RELATED"/>
    <property type="match status" value="1"/>
</dbReference>
<dbReference type="Pfam" id="PF00072">
    <property type="entry name" value="Response_reg"/>
    <property type="match status" value="1"/>
</dbReference>
<dbReference type="PANTHER" id="PTHR37299:SF1">
    <property type="entry name" value="STAGE 0 SPORULATION PROTEIN A HOMOLOG"/>
    <property type="match status" value="1"/>
</dbReference>
<dbReference type="RefSeq" id="WP_194112194.1">
    <property type="nucleotide sequence ID" value="NZ_JADFFL010000005.1"/>
</dbReference>
<dbReference type="EMBL" id="JADFFL010000005">
    <property type="protein sequence ID" value="MBE9662959.1"/>
    <property type="molecule type" value="Genomic_DNA"/>
</dbReference>
<dbReference type="SMART" id="SM00448">
    <property type="entry name" value="REC"/>
    <property type="match status" value="1"/>
</dbReference>
<comment type="caution">
    <text evidence="4">The sequence shown here is derived from an EMBL/GenBank/DDBJ whole genome shotgun (WGS) entry which is preliminary data.</text>
</comment>
<dbReference type="Gene3D" id="2.40.50.1020">
    <property type="entry name" value="LytTr DNA-binding domain"/>
    <property type="match status" value="1"/>
</dbReference>
<sequence length="251" mass="28783">MSINCIAVDDEPAALDLISSYIEQTPYLNLIGRYNNAIAALQEVHQSPQLQLIFLDIRMADLSGIELARIISQSDKKKNLRIIFTTAYDQYAIDGFKVDALDYLVKPFNYVDFSKAAEKARDYFFMYENSLQAGSNEFKPILEQRPYIYLKVEHQLVKVDVEDILYIEGLKDYVKVFLRSTDKPLLTLTSLKRLQEKLPVDMFLRLHRSFIVATAAIKSATKTSVQVGTTTIAVSEQFKEDFNAFLNKWVL</sequence>
<dbReference type="AlphaFoldDB" id="A0A929PXA3"/>
<dbReference type="InterPro" id="IPR001789">
    <property type="entry name" value="Sig_transdc_resp-reg_receiver"/>
</dbReference>
<evidence type="ECO:0000313" key="4">
    <source>
        <dbReference type="EMBL" id="MBE9662959.1"/>
    </source>
</evidence>
<keyword evidence="1" id="KW-0597">Phosphoprotein</keyword>
<accession>A0A929PXA3</accession>
<dbReference type="InterPro" id="IPR011006">
    <property type="entry name" value="CheY-like_superfamily"/>
</dbReference>
<evidence type="ECO:0000259" key="2">
    <source>
        <dbReference type="PROSITE" id="PS50110"/>
    </source>
</evidence>
<keyword evidence="5" id="KW-1185">Reference proteome</keyword>
<organism evidence="4 5">
    <name type="scientific">Mucilaginibacter myungsuensis</name>
    <dbReference type="NCBI Taxonomy" id="649104"/>
    <lineage>
        <taxon>Bacteria</taxon>
        <taxon>Pseudomonadati</taxon>
        <taxon>Bacteroidota</taxon>
        <taxon>Sphingobacteriia</taxon>
        <taxon>Sphingobacteriales</taxon>
        <taxon>Sphingobacteriaceae</taxon>
        <taxon>Mucilaginibacter</taxon>
    </lineage>
</organism>
<protein>
    <submittedName>
        <fullName evidence="4">Response regulator transcription factor</fullName>
    </submittedName>
</protein>
<dbReference type="SUPFAM" id="SSF52172">
    <property type="entry name" value="CheY-like"/>
    <property type="match status" value="1"/>
</dbReference>
<name>A0A929PXA3_9SPHI</name>
<dbReference type="Proteomes" id="UP000622475">
    <property type="component" value="Unassembled WGS sequence"/>
</dbReference>
<gene>
    <name evidence="4" type="ORF">IRJ16_13805</name>
</gene>
<dbReference type="Pfam" id="PF04397">
    <property type="entry name" value="LytTR"/>
    <property type="match status" value="1"/>
</dbReference>
<dbReference type="SMART" id="SM00850">
    <property type="entry name" value="LytTR"/>
    <property type="match status" value="1"/>
</dbReference>
<evidence type="ECO:0000313" key="5">
    <source>
        <dbReference type="Proteomes" id="UP000622475"/>
    </source>
</evidence>
<dbReference type="GO" id="GO:0000156">
    <property type="term" value="F:phosphorelay response regulator activity"/>
    <property type="evidence" value="ECO:0007669"/>
    <property type="project" value="InterPro"/>
</dbReference>
<reference evidence="4" key="1">
    <citation type="submission" date="2020-10" db="EMBL/GenBank/DDBJ databases">
        <title>Mucilaginibacter mali sp. nov., isolated from rhizosphere soil of apple orchard.</title>
        <authorList>
            <person name="Lee J.-S."/>
            <person name="Kim H.S."/>
            <person name="Kim J.-S."/>
        </authorList>
    </citation>
    <scope>NUCLEOTIDE SEQUENCE</scope>
    <source>
        <strain evidence="4">KCTC 22746</strain>
    </source>
</reference>
<feature type="modified residue" description="4-aspartylphosphate" evidence="1">
    <location>
        <position position="56"/>
    </location>
</feature>